<proteinExistence type="evidence at transcript level"/>
<sequence length="54" mass="6212">MASSYLSPTKTWIAHNLSTNRSPETTQEPIFSLPKKEEKKHIKLKTHTSIKLPH</sequence>
<organism evidence="2">
    <name type="scientific">Glycine max</name>
    <name type="common">Soybean</name>
    <name type="synonym">Glycine hispida</name>
    <dbReference type="NCBI Taxonomy" id="3847"/>
    <lineage>
        <taxon>Eukaryota</taxon>
        <taxon>Viridiplantae</taxon>
        <taxon>Streptophyta</taxon>
        <taxon>Embryophyta</taxon>
        <taxon>Tracheophyta</taxon>
        <taxon>Spermatophyta</taxon>
        <taxon>Magnoliopsida</taxon>
        <taxon>eudicotyledons</taxon>
        <taxon>Gunneridae</taxon>
        <taxon>Pentapetalae</taxon>
        <taxon>rosids</taxon>
        <taxon>fabids</taxon>
        <taxon>Fabales</taxon>
        <taxon>Fabaceae</taxon>
        <taxon>Papilionoideae</taxon>
        <taxon>50 kb inversion clade</taxon>
        <taxon>NPAAA clade</taxon>
        <taxon>indigoferoid/millettioid clade</taxon>
        <taxon>Phaseoleae</taxon>
        <taxon>Glycine</taxon>
        <taxon>Glycine subgen. Soja</taxon>
    </lineage>
</organism>
<reference evidence="2" key="1">
    <citation type="submission" date="2009-08" db="EMBL/GenBank/DDBJ databases">
        <authorList>
            <person name="Cheung F."/>
            <person name="Xiao Y."/>
            <person name="Chan A."/>
            <person name="Moskal W."/>
            <person name="Town C.D."/>
        </authorList>
    </citation>
    <scope>NUCLEOTIDE SEQUENCE</scope>
</reference>
<evidence type="ECO:0000313" key="2">
    <source>
        <dbReference type="EMBL" id="ACU23874.1"/>
    </source>
</evidence>
<evidence type="ECO:0000256" key="1">
    <source>
        <dbReference type="SAM" id="MobiDB-lite"/>
    </source>
</evidence>
<feature type="compositionally biased region" description="Polar residues" evidence="1">
    <location>
        <begin position="13"/>
        <end position="29"/>
    </location>
</feature>
<feature type="region of interest" description="Disordered" evidence="1">
    <location>
        <begin position="13"/>
        <end position="54"/>
    </location>
</feature>
<dbReference type="AlphaFoldDB" id="C6TLT2"/>
<accession>C6TLT2</accession>
<name>C6TLT2_SOYBN</name>
<protein>
    <submittedName>
        <fullName evidence="2">Uncharacterized protein</fullName>
    </submittedName>
</protein>
<feature type="compositionally biased region" description="Basic residues" evidence="1">
    <location>
        <begin position="41"/>
        <end position="54"/>
    </location>
</feature>
<dbReference type="EMBL" id="BT098675">
    <property type="protein sequence ID" value="ACU23874.1"/>
    <property type="molecule type" value="mRNA"/>
</dbReference>